<gene>
    <name evidence="2" type="ORF">GS397_00905</name>
</gene>
<dbReference type="EMBL" id="CP047218">
    <property type="protein sequence ID" value="QHD65769.1"/>
    <property type="molecule type" value="Genomic_DNA"/>
</dbReference>
<dbReference type="AlphaFoldDB" id="A0A6P1GB90"/>
<dbReference type="RefSeq" id="WP_159365397.1">
    <property type="nucleotide sequence ID" value="NZ_CP047218.1"/>
</dbReference>
<proteinExistence type="predicted"/>
<evidence type="ECO:0000256" key="1">
    <source>
        <dbReference type="SAM" id="MobiDB-lite"/>
    </source>
</evidence>
<name>A0A6P1GB90_SPHYA</name>
<protein>
    <submittedName>
        <fullName evidence="2">Uncharacterized protein</fullName>
    </submittedName>
</protein>
<evidence type="ECO:0000313" key="2">
    <source>
        <dbReference type="EMBL" id="QHD65769.1"/>
    </source>
</evidence>
<feature type="region of interest" description="Disordered" evidence="1">
    <location>
        <begin position="193"/>
        <end position="217"/>
    </location>
</feature>
<dbReference type="Proteomes" id="UP000464086">
    <property type="component" value="Chromosome"/>
</dbReference>
<organism evidence="2 3">
    <name type="scientific">Sphingobium yanoikuyae</name>
    <name type="common">Sphingomonas yanoikuyae</name>
    <dbReference type="NCBI Taxonomy" id="13690"/>
    <lineage>
        <taxon>Bacteria</taxon>
        <taxon>Pseudomonadati</taxon>
        <taxon>Pseudomonadota</taxon>
        <taxon>Alphaproteobacteria</taxon>
        <taxon>Sphingomonadales</taxon>
        <taxon>Sphingomonadaceae</taxon>
        <taxon>Sphingobium</taxon>
    </lineage>
</organism>
<evidence type="ECO:0000313" key="3">
    <source>
        <dbReference type="Proteomes" id="UP000464086"/>
    </source>
</evidence>
<accession>A0A6P1GB90</accession>
<sequence length="276" mass="29374">MGFLGNLFGGNRTNADPNLNPIGIDTDGLRSAAATERNQQQPFVFEAYTPERQGLFNGPRGVFGGIGRIGDALAMAGGKEPVYRQFMQEDDARNALGTLAQDPSNQSALAQLARSSPDTLIKYQNAFARKPVEPTTTERTYEFLTRRLGPKQADGYLRSIAMGPPVAVDQVDQVTGRTVRGFYSRGELYGGDGASAGQQIAPQPAPAPSSGDPSTILANAISRGSISPEEYGVLGRHWNGDDMKRIDAYLRNNRVARLGAAPAAGASSLPSGFVLD</sequence>
<reference evidence="2 3" key="1">
    <citation type="submission" date="2019-12" db="EMBL/GenBank/DDBJ databases">
        <title>Functional and genomic insights into the Sphingobium yanoikuyae YC-JY1, a bacterium efficiently degrading bisphenol A.</title>
        <authorList>
            <person name="Jia Y."/>
            <person name="Li X."/>
            <person name="Wang J."/>
            <person name="Eltoukhy A."/>
            <person name="Lamraoui I."/>
            <person name="Yan Y."/>
        </authorList>
    </citation>
    <scope>NUCLEOTIDE SEQUENCE [LARGE SCALE GENOMIC DNA]</scope>
    <source>
        <strain evidence="2 3">YC-JY1</strain>
    </source>
</reference>
<feature type="compositionally biased region" description="Low complexity" evidence="1">
    <location>
        <begin position="195"/>
        <end position="214"/>
    </location>
</feature>